<dbReference type="PANTHER" id="PTHR33388:SF1">
    <property type="entry name" value="PROTEIN SPEAR2"/>
    <property type="match status" value="1"/>
</dbReference>
<keyword evidence="6" id="KW-1185">Reference proteome</keyword>
<protein>
    <submittedName>
        <fullName evidence="5">Uncharacterized protein</fullName>
    </submittedName>
</protein>
<dbReference type="AlphaFoldDB" id="A0AAV8TG54"/>
<dbReference type="EMBL" id="JAIWQS010000005">
    <property type="protein sequence ID" value="KAJ8765245.1"/>
    <property type="molecule type" value="Genomic_DNA"/>
</dbReference>
<feature type="region of interest" description="Disordered" evidence="4">
    <location>
        <begin position="1"/>
        <end position="82"/>
    </location>
</feature>
<accession>A0AAV8TG54</accession>
<feature type="region of interest" description="Disordered" evidence="4">
    <location>
        <begin position="282"/>
        <end position="310"/>
    </location>
</feature>
<dbReference type="Proteomes" id="UP001159364">
    <property type="component" value="Linkage Group LG05"/>
</dbReference>
<organism evidence="5 6">
    <name type="scientific">Erythroxylum novogranatense</name>
    <dbReference type="NCBI Taxonomy" id="1862640"/>
    <lineage>
        <taxon>Eukaryota</taxon>
        <taxon>Viridiplantae</taxon>
        <taxon>Streptophyta</taxon>
        <taxon>Embryophyta</taxon>
        <taxon>Tracheophyta</taxon>
        <taxon>Spermatophyta</taxon>
        <taxon>Magnoliopsida</taxon>
        <taxon>eudicotyledons</taxon>
        <taxon>Gunneridae</taxon>
        <taxon>Pentapetalae</taxon>
        <taxon>rosids</taxon>
        <taxon>fabids</taxon>
        <taxon>Malpighiales</taxon>
        <taxon>Erythroxylaceae</taxon>
        <taxon>Erythroxylum</taxon>
    </lineage>
</organism>
<name>A0AAV8TG54_9ROSI</name>
<keyword evidence="1" id="KW-0678">Repressor</keyword>
<evidence type="ECO:0000313" key="5">
    <source>
        <dbReference type="EMBL" id="KAJ8765245.1"/>
    </source>
</evidence>
<gene>
    <name evidence="5" type="ORF">K2173_011925</name>
</gene>
<comment type="caution">
    <text evidence="5">The sequence shown here is derived from an EMBL/GenBank/DDBJ whole genome shotgun (WGS) entry which is preliminary data.</text>
</comment>
<dbReference type="InterPro" id="IPR040356">
    <property type="entry name" value="SPEAR"/>
</dbReference>
<feature type="compositionally biased region" description="Basic and acidic residues" evidence="4">
    <location>
        <begin position="48"/>
        <end position="60"/>
    </location>
</feature>
<keyword evidence="3" id="KW-0804">Transcription</keyword>
<feature type="compositionally biased region" description="Basic residues" evidence="4">
    <location>
        <begin position="28"/>
        <end position="38"/>
    </location>
</feature>
<sequence>MAQEEETQKYSSSNTGGAGFNIGSAGRYSKKQKQKKVPQRGLGVAQLEKIRLEEQQKKDGSVVLPSPPPMSPTRPSNLSVPLPNYQSYSSSIPYPPDRSSPNSILQPRIVDVDSSNTVPLANSMWWQSVPIQVHGNVPKMWNSHQYNLEKESFGVDPGLAFRSSLNFPCESNPISSLPSLVTRSQKHQLPSSSVSSSSSMMNVSSASSSSSLLNFQMEPPSNQNYYGNYASIWPEEEKMVGVKRPYPFSLDDPPCPFNCKFPLTIHSISRSDDQIASVGNRGTFKAKTDNPNFREGPSYSNSRLEPNSNKVIKGNRASSEDFLTLAPPLSNLACLDSKLKRPSSCLAYHNYDTFNFGLLPHQATMEDAILQPGPSVSIQQQPYYSFFPPKVMQIGQPTNTCGSCNGGELGESVDLNLKL</sequence>
<evidence type="ECO:0000256" key="1">
    <source>
        <dbReference type="ARBA" id="ARBA00022491"/>
    </source>
</evidence>
<evidence type="ECO:0000256" key="2">
    <source>
        <dbReference type="ARBA" id="ARBA00023015"/>
    </source>
</evidence>
<proteinExistence type="predicted"/>
<evidence type="ECO:0000256" key="3">
    <source>
        <dbReference type="ARBA" id="ARBA00023163"/>
    </source>
</evidence>
<dbReference type="PANTHER" id="PTHR33388">
    <property type="entry name" value="OS01G0212500 PROTEIN"/>
    <property type="match status" value="1"/>
</dbReference>
<feature type="compositionally biased region" description="Polar residues" evidence="4">
    <location>
        <begin position="298"/>
        <end position="310"/>
    </location>
</feature>
<keyword evidence="2" id="KW-0805">Transcription regulation</keyword>
<reference evidence="5 6" key="1">
    <citation type="submission" date="2021-09" db="EMBL/GenBank/DDBJ databases">
        <title>Genomic insights and catalytic innovation underlie evolution of tropane alkaloids biosynthesis.</title>
        <authorList>
            <person name="Wang Y.-J."/>
            <person name="Tian T."/>
            <person name="Huang J.-P."/>
            <person name="Huang S.-X."/>
        </authorList>
    </citation>
    <scope>NUCLEOTIDE SEQUENCE [LARGE SCALE GENOMIC DNA]</scope>
    <source>
        <strain evidence="5">KIB-2018</strain>
        <tissue evidence="5">Leaf</tissue>
    </source>
</reference>
<evidence type="ECO:0000256" key="4">
    <source>
        <dbReference type="SAM" id="MobiDB-lite"/>
    </source>
</evidence>
<evidence type="ECO:0000313" key="6">
    <source>
        <dbReference type="Proteomes" id="UP001159364"/>
    </source>
</evidence>
<dbReference type="GO" id="GO:0003700">
    <property type="term" value="F:DNA-binding transcription factor activity"/>
    <property type="evidence" value="ECO:0007669"/>
    <property type="project" value="InterPro"/>
</dbReference>